<evidence type="ECO:0000256" key="1">
    <source>
        <dbReference type="SAM" id="MobiDB-lite"/>
    </source>
</evidence>
<proteinExistence type="predicted"/>
<comment type="caution">
    <text evidence="2">The sequence shown here is derived from an EMBL/GenBank/DDBJ whole genome shotgun (WGS) entry which is preliminary data.</text>
</comment>
<feature type="compositionally biased region" description="Polar residues" evidence="1">
    <location>
        <begin position="80"/>
        <end position="107"/>
    </location>
</feature>
<name>A0A843VPC6_COLES</name>
<protein>
    <submittedName>
        <fullName evidence="2">Uncharacterized protein</fullName>
    </submittedName>
</protein>
<reference evidence="2" key="1">
    <citation type="submission" date="2017-07" db="EMBL/GenBank/DDBJ databases">
        <title>Taro Niue Genome Assembly and Annotation.</title>
        <authorList>
            <person name="Atibalentja N."/>
            <person name="Keating K."/>
            <person name="Fields C.J."/>
        </authorList>
    </citation>
    <scope>NUCLEOTIDE SEQUENCE</scope>
    <source>
        <strain evidence="2">Niue_2</strain>
        <tissue evidence="2">Leaf</tissue>
    </source>
</reference>
<feature type="compositionally biased region" description="Basic and acidic residues" evidence="1">
    <location>
        <begin position="54"/>
        <end position="76"/>
    </location>
</feature>
<gene>
    <name evidence="2" type="ORF">Taro_033678</name>
</gene>
<accession>A0A843VPC6</accession>
<dbReference type="AlphaFoldDB" id="A0A843VPC6"/>
<dbReference type="Proteomes" id="UP000652761">
    <property type="component" value="Unassembled WGS sequence"/>
</dbReference>
<feature type="compositionally biased region" description="Basic and acidic residues" evidence="1">
    <location>
        <begin position="14"/>
        <end position="24"/>
    </location>
</feature>
<sequence>RRPKQTQGSFGENLHQKEPRDILGEPHQNVAQPNDTLLTTWATQRIARQKRARSSPERNPHQDNNKRFWETSSEHKATKRCTSASRAVQQQPEMGTTQFWGNLTPARTNREELREHLTRAHNQPVPG</sequence>
<feature type="compositionally biased region" description="Polar residues" evidence="1">
    <location>
        <begin position="29"/>
        <end position="43"/>
    </location>
</feature>
<evidence type="ECO:0000313" key="2">
    <source>
        <dbReference type="EMBL" id="MQM00933.1"/>
    </source>
</evidence>
<feature type="compositionally biased region" description="Polar residues" evidence="1">
    <location>
        <begin position="1"/>
        <end position="10"/>
    </location>
</feature>
<organism evidence="2 3">
    <name type="scientific">Colocasia esculenta</name>
    <name type="common">Wild taro</name>
    <name type="synonym">Arum esculentum</name>
    <dbReference type="NCBI Taxonomy" id="4460"/>
    <lineage>
        <taxon>Eukaryota</taxon>
        <taxon>Viridiplantae</taxon>
        <taxon>Streptophyta</taxon>
        <taxon>Embryophyta</taxon>
        <taxon>Tracheophyta</taxon>
        <taxon>Spermatophyta</taxon>
        <taxon>Magnoliopsida</taxon>
        <taxon>Liliopsida</taxon>
        <taxon>Araceae</taxon>
        <taxon>Aroideae</taxon>
        <taxon>Colocasieae</taxon>
        <taxon>Colocasia</taxon>
    </lineage>
</organism>
<feature type="non-terminal residue" evidence="2">
    <location>
        <position position="127"/>
    </location>
</feature>
<evidence type="ECO:0000313" key="3">
    <source>
        <dbReference type="Proteomes" id="UP000652761"/>
    </source>
</evidence>
<feature type="compositionally biased region" description="Basic and acidic residues" evidence="1">
    <location>
        <begin position="108"/>
        <end position="118"/>
    </location>
</feature>
<feature type="region of interest" description="Disordered" evidence="1">
    <location>
        <begin position="1"/>
        <end position="127"/>
    </location>
</feature>
<dbReference type="EMBL" id="NMUH01002587">
    <property type="protein sequence ID" value="MQM00933.1"/>
    <property type="molecule type" value="Genomic_DNA"/>
</dbReference>
<keyword evidence="3" id="KW-1185">Reference proteome</keyword>